<dbReference type="STRING" id="595528.A0A0D2WVY4"/>
<keyword evidence="1" id="KW-0175">Coiled coil</keyword>
<dbReference type="Gene3D" id="1.10.220.20">
    <property type="match status" value="1"/>
</dbReference>
<dbReference type="EMBL" id="KE346371">
    <property type="protein sequence ID" value="KJE96523.1"/>
    <property type="molecule type" value="Genomic_DNA"/>
</dbReference>
<dbReference type="OrthoDB" id="430364at2759"/>
<dbReference type="Gene3D" id="2.30.29.30">
    <property type="entry name" value="Pleckstrin-homology domain (PH domain)/Phosphotyrosine-binding domain (PTB)"/>
    <property type="match status" value="1"/>
</dbReference>
<name>A0A0D2WVY4_CAPO3</name>
<evidence type="ECO:0000256" key="1">
    <source>
        <dbReference type="SAM" id="Coils"/>
    </source>
</evidence>
<gene>
    <name evidence="4" type="ORF">CAOG_006832</name>
</gene>
<organism evidence="4 5">
    <name type="scientific">Capsaspora owczarzaki (strain ATCC 30864)</name>
    <dbReference type="NCBI Taxonomy" id="595528"/>
    <lineage>
        <taxon>Eukaryota</taxon>
        <taxon>Filasterea</taxon>
        <taxon>Capsaspora</taxon>
    </lineage>
</organism>
<dbReference type="InterPro" id="IPR011993">
    <property type="entry name" value="PH-like_dom_sf"/>
</dbReference>
<dbReference type="InterPro" id="IPR035999">
    <property type="entry name" value="Sec7_dom_sf"/>
</dbReference>
<dbReference type="AlphaFoldDB" id="A0A0D2WVY4"/>
<dbReference type="GO" id="GO:0005085">
    <property type="term" value="F:guanyl-nucleotide exchange factor activity"/>
    <property type="evidence" value="ECO:0007669"/>
    <property type="project" value="InterPro"/>
</dbReference>
<dbReference type="GO" id="GO:0032012">
    <property type="term" value="P:regulation of ARF protein signal transduction"/>
    <property type="evidence" value="ECO:0007669"/>
    <property type="project" value="InterPro"/>
</dbReference>
<dbReference type="PROSITE" id="PS50190">
    <property type="entry name" value="SEC7"/>
    <property type="match status" value="1"/>
</dbReference>
<dbReference type="SUPFAM" id="SSF48425">
    <property type="entry name" value="Sec7 domain"/>
    <property type="match status" value="1"/>
</dbReference>
<dbReference type="InterPro" id="IPR001849">
    <property type="entry name" value="PH_domain"/>
</dbReference>
<dbReference type="Proteomes" id="UP000008743">
    <property type="component" value="Unassembled WGS sequence"/>
</dbReference>
<dbReference type="Pfam" id="PF01369">
    <property type="entry name" value="Sec7"/>
    <property type="match status" value="1"/>
</dbReference>
<dbReference type="PANTHER" id="PTHR10663">
    <property type="entry name" value="GUANYL-NUCLEOTIDE EXCHANGE FACTOR"/>
    <property type="match status" value="1"/>
</dbReference>
<evidence type="ECO:0000313" key="4">
    <source>
        <dbReference type="EMBL" id="KJE96523.1"/>
    </source>
</evidence>
<feature type="coiled-coil region" evidence="1">
    <location>
        <begin position="14"/>
        <end position="55"/>
    </location>
</feature>
<dbReference type="SMART" id="SM00222">
    <property type="entry name" value="Sec7"/>
    <property type="match status" value="1"/>
</dbReference>
<accession>A0A0D2WVY4</accession>
<protein>
    <submittedName>
        <fullName evidence="4">Cytohesin 1</fullName>
    </submittedName>
</protein>
<dbReference type="Pfam" id="PF00169">
    <property type="entry name" value="PH"/>
    <property type="match status" value="1"/>
</dbReference>
<reference evidence="5" key="1">
    <citation type="submission" date="2011-02" db="EMBL/GenBank/DDBJ databases">
        <title>The Genome Sequence of Capsaspora owczarzaki ATCC 30864.</title>
        <authorList>
            <person name="Russ C."/>
            <person name="Cuomo C."/>
            <person name="Burger G."/>
            <person name="Gray M.W."/>
            <person name="Holland P.W.H."/>
            <person name="King N."/>
            <person name="Lang F.B.F."/>
            <person name="Roger A.J."/>
            <person name="Ruiz-Trillo I."/>
            <person name="Young S.K."/>
            <person name="Zeng Q."/>
            <person name="Gargeya S."/>
            <person name="Alvarado L."/>
            <person name="Berlin A."/>
            <person name="Chapman S.B."/>
            <person name="Chen Z."/>
            <person name="Freedman E."/>
            <person name="Gellesch M."/>
            <person name="Goldberg J."/>
            <person name="Griggs A."/>
            <person name="Gujja S."/>
            <person name="Heilman E."/>
            <person name="Heiman D."/>
            <person name="Howarth C."/>
            <person name="Mehta T."/>
            <person name="Neiman D."/>
            <person name="Pearson M."/>
            <person name="Roberts A."/>
            <person name="Saif S."/>
            <person name="Shea T."/>
            <person name="Shenoy N."/>
            <person name="Sisk P."/>
            <person name="Stolte C."/>
            <person name="Sykes S."/>
            <person name="White J."/>
            <person name="Yandava C."/>
            <person name="Haas B."/>
            <person name="Nusbaum C."/>
            <person name="Birren B."/>
        </authorList>
    </citation>
    <scope>NUCLEOTIDE SEQUENCE</scope>
    <source>
        <strain evidence="5">ATCC 30864</strain>
    </source>
</reference>
<evidence type="ECO:0000313" key="5">
    <source>
        <dbReference type="Proteomes" id="UP000008743"/>
    </source>
</evidence>
<dbReference type="FunFam" id="2.30.29.30:FF:000286">
    <property type="entry name" value="PH-protein kinase domain containing protein"/>
    <property type="match status" value="1"/>
</dbReference>
<feature type="domain" description="PH" evidence="2">
    <location>
        <begin position="269"/>
        <end position="384"/>
    </location>
</feature>
<proteinExistence type="predicted"/>
<sequence>MTLGGEPLLGADLNTSERRTVARLGQRKERLREEIRHLKEEVSKIQAELAALDAQAPKADTAPDDDEALKARQLNIGKKKFNMDPKKGLQYLTDNGLIQLTPEAVAKFLLESDMLSKTAIGDYLGELKEFNLATLQRFVDLQKFGGMTFDTALRKFLSSFRLPGEAQKIDRMMERFADKYCKENTDVFAHPDTCYVLAFSIIMLNTDLHNPSIKNKITLEGFIKNNRGINQGQDLAPEFLSVLYDRIKNEELEMPKDEDGTDMSYTFFNPEREGWLTKQGGRKKNWRKRWFVLTGNCLYYFKETADPHPLGIIPLEDLRVRDVSVASKRAHCFEIYNATDGFIKACKTSSDGTVVEGRHERYLICAANGDEMNDWINSINASIKCNPIVELQRIKKAKVTDATI</sequence>
<dbReference type="InterPro" id="IPR000904">
    <property type="entry name" value="Sec7_dom"/>
</dbReference>
<evidence type="ECO:0000259" key="2">
    <source>
        <dbReference type="PROSITE" id="PS50003"/>
    </source>
</evidence>
<feature type="domain" description="SEC7" evidence="3">
    <location>
        <begin position="63"/>
        <end position="250"/>
    </location>
</feature>
<keyword evidence="5" id="KW-1185">Reference proteome</keyword>
<evidence type="ECO:0000259" key="3">
    <source>
        <dbReference type="PROSITE" id="PS50190"/>
    </source>
</evidence>
<dbReference type="CDD" id="cd00171">
    <property type="entry name" value="Sec7"/>
    <property type="match status" value="1"/>
</dbReference>
<dbReference type="RefSeq" id="XP_004344453.2">
    <property type="nucleotide sequence ID" value="XM_004344403.2"/>
</dbReference>
<dbReference type="InParanoid" id="A0A0D2WVY4"/>
<dbReference type="PANTHER" id="PTHR10663:SF402">
    <property type="entry name" value="MIP16918P"/>
    <property type="match status" value="1"/>
</dbReference>
<dbReference type="SMART" id="SM00233">
    <property type="entry name" value="PH"/>
    <property type="match status" value="1"/>
</dbReference>
<dbReference type="PROSITE" id="PS50003">
    <property type="entry name" value="PH_DOMAIN"/>
    <property type="match status" value="1"/>
</dbReference>
<dbReference type="eggNOG" id="KOG0930">
    <property type="taxonomic scope" value="Eukaryota"/>
</dbReference>
<dbReference type="InterPro" id="IPR023394">
    <property type="entry name" value="Sec7_C_sf"/>
</dbReference>
<dbReference type="Gene3D" id="1.10.1000.11">
    <property type="entry name" value="Arf Nucleotide-binding Site Opener,domain 2"/>
    <property type="match status" value="1"/>
</dbReference>
<dbReference type="PhylomeDB" id="A0A0D2WVY4"/>
<dbReference type="SUPFAM" id="SSF50729">
    <property type="entry name" value="PH domain-like"/>
    <property type="match status" value="1"/>
</dbReference>
<dbReference type="FunFam" id="1.10.1000.11:FF:000002">
    <property type="entry name" value="Cytohesin 1"/>
    <property type="match status" value="1"/>
</dbReference>